<dbReference type="InterPro" id="IPR038770">
    <property type="entry name" value="Na+/solute_symporter_sf"/>
</dbReference>
<feature type="transmembrane region" description="Helical" evidence="9">
    <location>
        <begin position="6"/>
        <end position="26"/>
    </location>
</feature>
<feature type="transmembrane region" description="Helical" evidence="9">
    <location>
        <begin position="307"/>
        <end position="329"/>
    </location>
</feature>
<dbReference type="Pfam" id="PF00999">
    <property type="entry name" value="Na_H_Exchanger"/>
    <property type="match status" value="1"/>
</dbReference>
<dbReference type="OrthoDB" id="3418949at2"/>
<feature type="transmembrane region" description="Helical" evidence="9">
    <location>
        <begin position="118"/>
        <end position="137"/>
    </location>
</feature>
<keyword evidence="5 9" id="KW-0812">Transmembrane</keyword>
<evidence type="ECO:0000256" key="1">
    <source>
        <dbReference type="ARBA" id="ARBA00004141"/>
    </source>
</evidence>
<evidence type="ECO:0000256" key="9">
    <source>
        <dbReference type="SAM" id="Phobius"/>
    </source>
</evidence>
<feature type="transmembrane region" description="Helical" evidence="9">
    <location>
        <begin position="149"/>
        <end position="175"/>
    </location>
</feature>
<evidence type="ECO:0000256" key="8">
    <source>
        <dbReference type="ARBA" id="ARBA00023136"/>
    </source>
</evidence>
<evidence type="ECO:0000256" key="7">
    <source>
        <dbReference type="ARBA" id="ARBA00023065"/>
    </source>
</evidence>
<feature type="domain" description="RCK N-terminal" evidence="10">
    <location>
        <begin position="425"/>
        <end position="543"/>
    </location>
</feature>
<dbReference type="PANTHER" id="PTHR42751:SF1">
    <property type="entry name" value="CATION_PROTON ANTIPORTER YBAL-RELATED"/>
    <property type="match status" value="1"/>
</dbReference>
<feature type="transmembrane region" description="Helical" evidence="9">
    <location>
        <begin position="370"/>
        <end position="390"/>
    </location>
</feature>
<name>A0A378JQH5_9GAMM</name>
<dbReference type="Gene3D" id="3.40.50.720">
    <property type="entry name" value="NAD(P)-binding Rossmann-like Domain"/>
    <property type="match status" value="1"/>
</dbReference>
<keyword evidence="12" id="KW-1185">Reference proteome</keyword>
<dbReference type="Proteomes" id="UP000254794">
    <property type="component" value="Unassembled WGS sequence"/>
</dbReference>
<evidence type="ECO:0000313" key="12">
    <source>
        <dbReference type="Proteomes" id="UP000254794"/>
    </source>
</evidence>
<dbReference type="AlphaFoldDB" id="A0A378JQH5"/>
<comment type="similarity">
    <text evidence="2">Belongs to the monovalent cation:proton antiporter 2 (CPA2) transporter (TC 2.A.37) family.</text>
</comment>
<feature type="transmembrane region" description="Helical" evidence="9">
    <location>
        <begin position="187"/>
        <end position="208"/>
    </location>
</feature>
<evidence type="ECO:0000256" key="5">
    <source>
        <dbReference type="ARBA" id="ARBA00022692"/>
    </source>
</evidence>
<accession>A0A378JQH5</accession>
<reference evidence="11 12" key="1">
    <citation type="submission" date="2018-06" db="EMBL/GenBank/DDBJ databases">
        <authorList>
            <consortium name="Pathogen Informatics"/>
            <person name="Doyle S."/>
        </authorList>
    </citation>
    <scope>NUCLEOTIDE SEQUENCE [LARGE SCALE GENOMIC DNA]</scope>
    <source>
        <strain evidence="11 12">NCTC13316</strain>
    </source>
</reference>
<sequence length="563" mass="60730">MHPSLPLVTTLATALGFAVIMGFVAVKLKLPSLVGYLVAGMIIGPFTPGFVANSAIAAEFAEIGVMLLMFGVGLHFSVDNLLETRKIALPGAIIQIAVATILGASLASMWGWTLSSALVFGLALSVASTVVLIRALESQNMLETTKGQIAVGWLIVEDLAMILALVFLPFIAQVAGVGPQNNTNSSLVLVLSLALLKISGFVIGMFFIGRWALPKLLWQVTRTGSRELFTLCVIAAAVSIAFVAAKLFDISFALGAFFAGMIIRESRFSQRAAEDSLPFRDAFAVLFFVSVGMLVNPHVFLDQPVQILIVVMIIIIGKSIAAALLVLSFHYPLNTALTIAASLAQIGEFSFILASQGVLLKLLPPEGQSLILAGALISITLNPFLFKAIMPLTVWVKTKFPYLQAFESTKTPLMLPTLEPDKHLSKHIILVGYGKVGRKIAASLHEKNIPYVVIDQNRELVESLQKKKITAVPGDATDPTTLIRAHVAHAEMIVGASSDTFNMRQILHVAKEINPSIILVARVESEEEKNLLKGEIQGTFFLSEEELAKNMGKHILTVFNLNQ</sequence>
<feature type="transmembrane region" description="Helical" evidence="9">
    <location>
        <begin position="279"/>
        <end position="301"/>
    </location>
</feature>
<evidence type="ECO:0000256" key="3">
    <source>
        <dbReference type="ARBA" id="ARBA00022448"/>
    </source>
</evidence>
<keyword evidence="4" id="KW-0050">Antiport</keyword>
<dbReference type="InterPro" id="IPR003148">
    <property type="entry name" value="RCK_N"/>
</dbReference>
<dbReference type="GO" id="GO:0015297">
    <property type="term" value="F:antiporter activity"/>
    <property type="evidence" value="ECO:0007669"/>
    <property type="project" value="UniProtKB-KW"/>
</dbReference>
<evidence type="ECO:0000313" key="11">
    <source>
        <dbReference type="EMBL" id="STX52429.1"/>
    </source>
</evidence>
<evidence type="ECO:0000259" key="10">
    <source>
        <dbReference type="PROSITE" id="PS51201"/>
    </source>
</evidence>
<dbReference type="Pfam" id="PF02254">
    <property type="entry name" value="TrkA_N"/>
    <property type="match status" value="1"/>
</dbReference>
<keyword evidence="6 9" id="KW-1133">Transmembrane helix</keyword>
<dbReference type="RefSeq" id="WP_115331990.1">
    <property type="nucleotide sequence ID" value="NZ_CAAAHP010000006.1"/>
</dbReference>
<dbReference type="SUPFAM" id="SSF51735">
    <property type="entry name" value="NAD(P)-binding Rossmann-fold domains"/>
    <property type="match status" value="1"/>
</dbReference>
<dbReference type="Gene3D" id="1.20.1530.20">
    <property type="match status" value="1"/>
</dbReference>
<dbReference type="InterPro" id="IPR036291">
    <property type="entry name" value="NAD(P)-bd_dom_sf"/>
</dbReference>
<comment type="subcellular location">
    <subcellularLocation>
        <location evidence="1">Membrane</location>
        <topology evidence="1">Multi-pass membrane protein</topology>
    </subcellularLocation>
</comment>
<proteinExistence type="inferred from homology"/>
<keyword evidence="8 9" id="KW-0472">Membrane</keyword>
<feature type="transmembrane region" description="Helical" evidence="9">
    <location>
        <begin position="57"/>
        <end position="76"/>
    </location>
</feature>
<feature type="transmembrane region" description="Helical" evidence="9">
    <location>
        <begin position="33"/>
        <end position="51"/>
    </location>
</feature>
<evidence type="ECO:0000256" key="6">
    <source>
        <dbReference type="ARBA" id="ARBA00022989"/>
    </source>
</evidence>
<feature type="transmembrane region" description="Helical" evidence="9">
    <location>
        <begin position="88"/>
        <end position="112"/>
    </location>
</feature>
<dbReference type="GO" id="GO:0016020">
    <property type="term" value="C:membrane"/>
    <property type="evidence" value="ECO:0007669"/>
    <property type="project" value="UniProtKB-SubCell"/>
</dbReference>
<dbReference type="InterPro" id="IPR006153">
    <property type="entry name" value="Cation/H_exchanger_TM"/>
</dbReference>
<protein>
    <submittedName>
        <fullName evidence="11">Monovalent cation:proton antiporter (CPA2 family)</fullName>
    </submittedName>
</protein>
<keyword evidence="7" id="KW-0406">Ion transport</keyword>
<dbReference type="PANTHER" id="PTHR42751">
    <property type="entry name" value="SODIUM/HYDROGEN EXCHANGER FAMILY/TRKA DOMAIN PROTEIN"/>
    <property type="match status" value="1"/>
</dbReference>
<dbReference type="PROSITE" id="PS51201">
    <property type="entry name" value="RCK_N"/>
    <property type="match status" value="1"/>
</dbReference>
<dbReference type="GO" id="GO:0006813">
    <property type="term" value="P:potassium ion transport"/>
    <property type="evidence" value="ECO:0007669"/>
    <property type="project" value="InterPro"/>
</dbReference>
<evidence type="ECO:0000256" key="4">
    <source>
        <dbReference type="ARBA" id="ARBA00022449"/>
    </source>
</evidence>
<keyword evidence="3" id="KW-0813">Transport</keyword>
<organism evidence="11 12">
    <name type="scientific">Legionella busanensis</name>
    <dbReference type="NCBI Taxonomy" id="190655"/>
    <lineage>
        <taxon>Bacteria</taxon>
        <taxon>Pseudomonadati</taxon>
        <taxon>Pseudomonadota</taxon>
        <taxon>Gammaproteobacteria</taxon>
        <taxon>Legionellales</taxon>
        <taxon>Legionellaceae</taxon>
        <taxon>Legionella</taxon>
    </lineage>
</organism>
<dbReference type="EMBL" id="UGOD01000001">
    <property type="protein sequence ID" value="STX52429.1"/>
    <property type="molecule type" value="Genomic_DNA"/>
</dbReference>
<dbReference type="GO" id="GO:1902600">
    <property type="term" value="P:proton transmembrane transport"/>
    <property type="evidence" value="ECO:0007669"/>
    <property type="project" value="InterPro"/>
</dbReference>
<evidence type="ECO:0000256" key="2">
    <source>
        <dbReference type="ARBA" id="ARBA00005551"/>
    </source>
</evidence>
<gene>
    <name evidence="11" type="primary">ybaL</name>
    <name evidence="11" type="ORF">NCTC13316_02542</name>
</gene>
<feature type="transmembrane region" description="Helical" evidence="9">
    <location>
        <begin position="228"/>
        <end position="244"/>
    </location>
</feature>